<dbReference type="SUPFAM" id="SSF53756">
    <property type="entry name" value="UDP-Glycosyltransferase/glycogen phosphorylase"/>
    <property type="match status" value="1"/>
</dbReference>
<sequence length="405" mass="45072">MPQTENDSCHVVFVTLVDPTGASGQNIYSREIAVALSKRNDISLSLICPKPANELPPPLRSSKLTTKFLPTKQPRSIRWHAASQKPLYDALTAIHQKCKIDGIVTTLKPSLITPPIFSRKNSIKQILLVEGMMSRNIREMNPFPGSSTLANVITTVNASTSYHIYTAYTEAQEWVQSLPFVTKDKVSIFHHGVNTDEMDSMSISDARNQIDVNLQPNHFILGFVGSFKSYHRLDLLVDAAASLRSKGCPVHLLFIGTGPQLDAINKRCADRGIKDSVTFTGFVEHELINQYICACNALYGVVDPDHWGSPMKVYEYLACGRPVIAFNSDELKFIETQDMGSLVSEMSVNNVVQATEKIINHSKEKRLDMGANGREYIVNHRTWDALADRIVGRLRGDEIQAVTNN</sequence>
<reference evidence="1 2" key="1">
    <citation type="submission" date="2019-10" db="EMBL/GenBank/DDBJ databases">
        <title>Unraveling microbial dark matter from salterns through culturing: the case of the genus Halosegnis.</title>
        <authorList>
            <person name="Duran-Viseras A."/>
            <person name="Andrei A.-S."/>
            <person name="Vera-Gargallo B."/>
            <person name="Ghai R."/>
            <person name="Sanchez-Porro C."/>
            <person name="Ventosa A."/>
        </authorList>
    </citation>
    <scope>NUCLEOTIDE SEQUENCE [LARGE SCALE GENOMIC DNA]</scope>
    <source>
        <strain evidence="1 2">F17-44</strain>
    </source>
</reference>
<comment type="caution">
    <text evidence="1">The sequence shown here is derived from an EMBL/GenBank/DDBJ whole genome shotgun (WGS) entry which is preliminary data.</text>
</comment>
<organism evidence="1 2">
    <name type="scientific">Halosegnis rubeus</name>
    <dbReference type="NCBI Taxonomy" id="2212850"/>
    <lineage>
        <taxon>Archaea</taxon>
        <taxon>Methanobacteriati</taxon>
        <taxon>Methanobacteriota</taxon>
        <taxon>Stenosarchaea group</taxon>
        <taxon>Halobacteria</taxon>
        <taxon>Halobacteriales</taxon>
        <taxon>Natronomonadaceae</taxon>
        <taxon>Halosegnis</taxon>
    </lineage>
</organism>
<dbReference type="OrthoDB" id="132546at2157"/>
<dbReference type="RefSeq" id="WP_152118879.1">
    <property type="nucleotide sequence ID" value="NZ_QJOW01000001.1"/>
</dbReference>
<dbReference type="InterPro" id="IPR050194">
    <property type="entry name" value="Glycosyltransferase_grp1"/>
</dbReference>
<dbReference type="PANTHER" id="PTHR45947:SF3">
    <property type="entry name" value="SULFOQUINOVOSYL TRANSFERASE SQD2"/>
    <property type="match status" value="1"/>
</dbReference>
<gene>
    <name evidence="1" type="ORF">DMP03_01005</name>
</gene>
<keyword evidence="1" id="KW-0808">Transferase</keyword>
<dbReference type="CDD" id="cd03801">
    <property type="entry name" value="GT4_PimA-like"/>
    <property type="match status" value="1"/>
</dbReference>
<protein>
    <submittedName>
        <fullName evidence="1">Glycosyltransferase</fullName>
    </submittedName>
</protein>
<dbReference type="GO" id="GO:0016757">
    <property type="term" value="F:glycosyltransferase activity"/>
    <property type="evidence" value="ECO:0007669"/>
    <property type="project" value="TreeGrafter"/>
</dbReference>
<name>A0A5N5UGW6_9EURY</name>
<dbReference type="AlphaFoldDB" id="A0A5N5UGW6"/>
<evidence type="ECO:0000313" key="1">
    <source>
        <dbReference type="EMBL" id="KAB7517976.1"/>
    </source>
</evidence>
<evidence type="ECO:0000313" key="2">
    <source>
        <dbReference type="Proteomes" id="UP000326302"/>
    </source>
</evidence>
<dbReference type="EMBL" id="QJOW01000001">
    <property type="protein sequence ID" value="KAB7517976.1"/>
    <property type="molecule type" value="Genomic_DNA"/>
</dbReference>
<dbReference type="PANTHER" id="PTHR45947">
    <property type="entry name" value="SULFOQUINOVOSYL TRANSFERASE SQD2"/>
    <property type="match status" value="1"/>
</dbReference>
<dbReference type="Proteomes" id="UP000326302">
    <property type="component" value="Unassembled WGS sequence"/>
</dbReference>
<dbReference type="Gene3D" id="3.40.50.2000">
    <property type="entry name" value="Glycogen Phosphorylase B"/>
    <property type="match status" value="2"/>
</dbReference>
<dbReference type="Pfam" id="PF13692">
    <property type="entry name" value="Glyco_trans_1_4"/>
    <property type="match status" value="1"/>
</dbReference>
<accession>A0A5N5UGW6</accession>
<proteinExistence type="predicted"/>